<protein>
    <submittedName>
        <fullName evidence="2">Uncharacterized protein</fullName>
    </submittedName>
</protein>
<name>A0A8D6U4E3_STRTR</name>
<dbReference type="Proteomes" id="UP000509833">
    <property type="component" value="Chromosome"/>
</dbReference>
<evidence type="ECO:0000313" key="3">
    <source>
        <dbReference type="Proteomes" id="UP000509833"/>
    </source>
</evidence>
<organism evidence="2 3">
    <name type="scientific">Streptococcus thermophilus</name>
    <dbReference type="NCBI Taxonomy" id="1308"/>
    <lineage>
        <taxon>Bacteria</taxon>
        <taxon>Bacillati</taxon>
        <taxon>Bacillota</taxon>
        <taxon>Bacilli</taxon>
        <taxon>Lactobacillales</taxon>
        <taxon>Streptococcaceae</taxon>
        <taxon>Streptococcus</taxon>
    </lineage>
</organism>
<accession>A0A8D6U4E3</accession>
<sequence length="77" mass="8569">MKCYKDDTFNFNQLQSVDFSISETTDGASKVILGYVKTLDLFSEGWYDFDDSSSDNTEESSSNSKSSKETGIDIDAI</sequence>
<dbReference type="RefSeq" id="WP_179974004.1">
    <property type="nucleotide sequence ID" value="NZ_LR822017.1"/>
</dbReference>
<proteinExistence type="predicted"/>
<evidence type="ECO:0000256" key="1">
    <source>
        <dbReference type="SAM" id="MobiDB-lite"/>
    </source>
</evidence>
<evidence type="ECO:0000313" key="2">
    <source>
        <dbReference type="EMBL" id="CAD0139234.1"/>
    </source>
</evidence>
<reference evidence="2 3" key="1">
    <citation type="submission" date="2020-06" db="EMBL/GenBank/DDBJ databases">
        <authorList>
            <person name="Chuat V."/>
        </authorList>
    </citation>
    <scope>NUCLEOTIDE SEQUENCE [LARGE SCALE GENOMIC DNA]</scope>
    <source>
        <strain evidence="2">STH_CIRM_336</strain>
    </source>
</reference>
<gene>
    <name evidence="2" type="ORF">STHERMO_1863</name>
</gene>
<feature type="region of interest" description="Disordered" evidence="1">
    <location>
        <begin position="51"/>
        <end position="77"/>
    </location>
</feature>
<dbReference type="EMBL" id="LR822017">
    <property type="protein sequence ID" value="CAD0139234.1"/>
    <property type="molecule type" value="Genomic_DNA"/>
</dbReference>
<dbReference type="AlphaFoldDB" id="A0A8D6U4E3"/>